<dbReference type="AlphaFoldDB" id="A0A7R9MFQ1"/>
<feature type="region of interest" description="Disordered" evidence="5">
    <location>
        <begin position="1"/>
        <end position="41"/>
    </location>
</feature>
<dbReference type="GO" id="GO:0016020">
    <property type="term" value="C:membrane"/>
    <property type="evidence" value="ECO:0007669"/>
    <property type="project" value="UniProtKB-SubCell"/>
</dbReference>
<evidence type="ECO:0000256" key="2">
    <source>
        <dbReference type="ARBA" id="ARBA00022692"/>
    </source>
</evidence>
<evidence type="ECO:0000313" key="8">
    <source>
        <dbReference type="Proteomes" id="UP000728032"/>
    </source>
</evidence>
<keyword evidence="8" id="KW-1185">Reference proteome</keyword>
<dbReference type="InterPro" id="IPR045232">
    <property type="entry name" value="FAM234"/>
</dbReference>
<feature type="compositionally biased region" description="Acidic residues" evidence="5">
    <location>
        <begin position="13"/>
        <end position="27"/>
    </location>
</feature>
<keyword evidence="2 6" id="KW-0812">Transmembrane</keyword>
<dbReference type="PANTHER" id="PTHR21419">
    <property type="match status" value="1"/>
</dbReference>
<evidence type="ECO:0000256" key="5">
    <source>
        <dbReference type="SAM" id="MobiDB-lite"/>
    </source>
</evidence>
<evidence type="ECO:0000256" key="6">
    <source>
        <dbReference type="SAM" id="Phobius"/>
    </source>
</evidence>
<proteinExistence type="predicted"/>
<feature type="non-terminal residue" evidence="7">
    <location>
        <position position="199"/>
    </location>
</feature>
<dbReference type="EMBL" id="OC931963">
    <property type="protein sequence ID" value="CAD7659338.1"/>
    <property type="molecule type" value="Genomic_DNA"/>
</dbReference>
<organism evidence="7">
    <name type="scientific">Oppiella nova</name>
    <dbReference type="NCBI Taxonomy" id="334625"/>
    <lineage>
        <taxon>Eukaryota</taxon>
        <taxon>Metazoa</taxon>
        <taxon>Ecdysozoa</taxon>
        <taxon>Arthropoda</taxon>
        <taxon>Chelicerata</taxon>
        <taxon>Arachnida</taxon>
        <taxon>Acari</taxon>
        <taxon>Acariformes</taxon>
        <taxon>Sarcoptiformes</taxon>
        <taxon>Oribatida</taxon>
        <taxon>Brachypylina</taxon>
        <taxon>Oppioidea</taxon>
        <taxon>Oppiidae</taxon>
        <taxon>Oppiella</taxon>
    </lineage>
</organism>
<dbReference type="OrthoDB" id="567787at2759"/>
<feature type="compositionally biased region" description="Basic and acidic residues" evidence="5">
    <location>
        <begin position="1"/>
        <end position="11"/>
    </location>
</feature>
<feature type="transmembrane region" description="Helical" evidence="6">
    <location>
        <begin position="70"/>
        <end position="88"/>
    </location>
</feature>
<gene>
    <name evidence="7" type="ORF">ONB1V03_LOCUS15934</name>
</gene>
<accession>A0A7R9MFQ1</accession>
<dbReference type="EMBL" id="CAJPVJ010017138">
    <property type="protein sequence ID" value="CAG2176500.1"/>
    <property type="molecule type" value="Genomic_DNA"/>
</dbReference>
<dbReference type="PANTHER" id="PTHR21419:SF36">
    <property type="entry name" value="PROTEIN FAM234A-LIKE"/>
    <property type="match status" value="1"/>
</dbReference>
<keyword evidence="3 6" id="KW-1133">Transmembrane helix</keyword>
<name>A0A7R9MFQ1_9ACAR</name>
<evidence type="ECO:0000256" key="1">
    <source>
        <dbReference type="ARBA" id="ARBA00004167"/>
    </source>
</evidence>
<evidence type="ECO:0000256" key="4">
    <source>
        <dbReference type="ARBA" id="ARBA00023136"/>
    </source>
</evidence>
<sequence length="199" mass="22361">MAINDKPKMLMDESLEEENSGDEEEEGRDEHQKPLIESESSQTESVIPLSIGKIKIFKPRRRNRFLLKKYFKLCSVILVIIVVCVYLLRLRDSLYLSPYSLKSSKASCDRLSTVLVWNKTFPMLTIESALRLVDVNNDTILDAIVPFGTGCGGGVMAIDGRTGEQLWIRYTPHELFASNCNNDINGDAIKDCILGGRMA</sequence>
<comment type="subcellular location">
    <subcellularLocation>
        <location evidence="1">Membrane</location>
        <topology evidence="1">Single-pass membrane protein</topology>
    </subcellularLocation>
</comment>
<evidence type="ECO:0000313" key="7">
    <source>
        <dbReference type="EMBL" id="CAD7659338.1"/>
    </source>
</evidence>
<evidence type="ECO:0000256" key="3">
    <source>
        <dbReference type="ARBA" id="ARBA00022989"/>
    </source>
</evidence>
<keyword evidence="4 6" id="KW-0472">Membrane</keyword>
<protein>
    <submittedName>
        <fullName evidence="7">Uncharacterized protein</fullName>
    </submittedName>
</protein>
<reference evidence="7" key="1">
    <citation type="submission" date="2020-11" db="EMBL/GenBank/DDBJ databases">
        <authorList>
            <person name="Tran Van P."/>
        </authorList>
    </citation>
    <scope>NUCLEOTIDE SEQUENCE</scope>
</reference>
<dbReference type="Proteomes" id="UP000728032">
    <property type="component" value="Unassembled WGS sequence"/>
</dbReference>